<dbReference type="GO" id="GO:0005886">
    <property type="term" value="C:plasma membrane"/>
    <property type="evidence" value="ECO:0007669"/>
    <property type="project" value="UniProtKB-SubCell"/>
</dbReference>
<dbReference type="Proteomes" id="UP000255000">
    <property type="component" value="Unassembled WGS sequence"/>
</dbReference>
<keyword evidence="6 9" id="KW-1133">Transmembrane helix</keyword>
<evidence type="ECO:0000256" key="5">
    <source>
        <dbReference type="ARBA" id="ARBA00022692"/>
    </source>
</evidence>
<accession>A0A378ZXA7</accession>
<feature type="transmembrane region" description="Helical" evidence="9">
    <location>
        <begin position="51"/>
        <end position="71"/>
    </location>
</feature>
<evidence type="ECO:0000256" key="4">
    <source>
        <dbReference type="ARBA" id="ARBA00022519"/>
    </source>
</evidence>
<dbReference type="Pfam" id="PF04290">
    <property type="entry name" value="DctQ"/>
    <property type="match status" value="1"/>
</dbReference>
<dbReference type="PANTHER" id="PTHR35011">
    <property type="entry name" value="2,3-DIKETO-L-GULONATE TRAP TRANSPORTER SMALL PERMEASE PROTEIN YIAM"/>
    <property type="match status" value="1"/>
</dbReference>
<dbReference type="RefSeq" id="WP_019964104.1">
    <property type="nucleotide sequence ID" value="NZ_UGSK01000001.1"/>
</dbReference>
<evidence type="ECO:0000256" key="6">
    <source>
        <dbReference type="ARBA" id="ARBA00022989"/>
    </source>
</evidence>
<evidence type="ECO:0000256" key="3">
    <source>
        <dbReference type="ARBA" id="ARBA00022475"/>
    </source>
</evidence>
<feature type="domain" description="Tripartite ATP-independent periplasmic transporters DctQ component" evidence="10">
    <location>
        <begin position="31"/>
        <end position="160"/>
    </location>
</feature>
<evidence type="ECO:0000256" key="8">
    <source>
        <dbReference type="ARBA" id="ARBA00038436"/>
    </source>
</evidence>
<protein>
    <recommendedName>
        <fullName evidence="9">TRAP transporter small permease protein</fullName>
    </recommendedName>
</protein>
<keyword evidence="2 9" id="KW-0813">Transport</keyword>
<dbReference type="InterPro" id="IPR055348">
    <property type="entry name" value="DctQ"/>
</dbReference>
<dbReference type="GO" id="GO:0015740">
    <property type="term" value="P:C4-dicarboxylate transport"/>
    <property type="evidence" value="ECO:0007669"/>
    <property type="project" value="TreeGrafter"/>
</dbReference>
<evidence type="ECO:0000256" key="1">
    <source>
        <dbReference type="ARBA" id="ARBA00004429"/>
    </source>
</evidence>
<evidence type="ECO:0000313" key="11">
    <source>
        <dbReference type="EMBL" id="SUB01864.1"/>
    </source>
</evidence>
<dbReference type="EMBL" id="UGSK01000001">
    <property type="protein sequence ID" value="SUB01864.1"/>
    <property type="molecule type" value="Genomic_DNA"/>
</dbReference>
<dbReference type="OrthoDB" id="9797534at2"/>
<comment type="caution">
    <text evidence="9">Lacks conserved residue(s) required for the propagation of feature annotation.</text>
</comment>
<comment type="function">
    <text evidence="9">Part of the tripartite ATP-independent periplasmic (TRAP) transport system.</text>
</comment>
<name>A0A378ZXA7_9HYPH</name>
<evidence type="ECO:0000256" key="7">
    <source>
        <dbReference type="ARBA" id="ARBA00023136"/>
    </source>
</evidence>
<proteinExistence type="inferred from homology"/>
<keyword evidence="3" id="KW-1003">Cell membrane</keyword>
<reference evidence="11 12" key="1">
    <citation type="submission" date="2018-06" db="EMBL/GenBank/DDBJ databases">
        <authorList>
            <consortium name="Pathogen Informatics"/>
            <person name="Doyle S."/>
        </authorList>
    </citation>
    <scope>NUCLEOTIDE SEQUENCE [LARGE SCALE GENOMIC DNA]</scope>
    <source>
        <strain evidence="11 12">NCTC13350</strain>
    </source>
</reference>
<evidence type="ECO:0000313" key="12">
    <source>
        <dbReference type="Proteomes" id="UP000255000"/>
    </source>
</evidence>
<evidence type="ECO:0000256" key="2">
    <source>
        <dbReference type="ARBA" id="ARBA00022448"/>
    </source>
</evidence>
<feature type="transmembrane region" description="Helical" evidence="9">
    <location>
        <begin position="21"/>
        <end position="45"/>
    </location>
</feature>
<dbReference type="InterPro" id="IPR007387">
    <property type="entry name" value="TRAP_DctQ"/>
</dbReference>
<keyword evidence="7 9" id="KW-0472">Membrane</keyword>
<organism evidence="11 12">
    <name type="scientific">Pannonibacter phragmitetus</name>
    <dbReference type="NCBI Taxonomy" id="121719"/>
    <lineage>
        <taxon>Bacteria</taxon>
        <taxon>Pseudomonadati</taxon>
        <taxon>Pseudomonadota</taxon>
        <taxon>Alphaproteobacteria</taxon>
        <taxon>Hyphomicrobiales</taxon>
        <taxon>Stappiaceae</taxon>
        <taxon>Pannonibacter</taxon>
    </lineage>
</organism>
<dbReference type="GO" id="GO:0022857">
    <property type="term" value="F:transmembrane transporter activity"/>
    <property type="evidence" value="ECO:0007669"/>
    <property type="project" value="UniProtKB-UniRule"/>
</dbReference>
<sequence>MLERSGHALLRVLDGLYRAGAVLAAVSLVMILVIIVAQMCARWLGITFPGAANYAGYAMASASFLAFAHALKSGTHIRVGLLLNLAGRHVRWVEAWCLAIGSALGWYLTWYAVKAVYWSRKLHDISQGQDQTPLWIPQSAMAAGAALLAIALTESFFRVLVTGRTGIAAGTGEQSHAE</sequence>
<comment type="subcellular location">
    <subcellularLocation>
        <location evidence="1 9">Cell inner membrane</location>
        <topology evidence="1 9">Multi-pass membrane protein</topology>
    </subcellularLocation>
</comment>
<keyword evidence="4 9" id="KW-0997">Cell inner membrane</keyword>
<dbReference type="PANTHER" id="PTHR35011:SF10">
    <property type="entry name" value="TRAP TRANSPORTER SMALL PERMEASE PROTEIN"/>
    <property type="match status" value="1"/>
</dbReference>
<dbReference type="AlphaFoldDB" id="A0A378ZXA7"/>
<evidence type="ECO:0000259" key="10">
    <source>
        <dbReference type="Pfam" id="PF04290"/>
    </source>
</evidence>
<keyword evidence="5 9" id="KW-0812">Transmembrane</keyword>
<gene>
    <name evidence="11" type="ORF">NCTC13350_02812</name>
</gene>
<evidence type="ECO:0000256" key="9">
    <source>
        <dbReference type="RuleBase" id="RU369079"/>
    </source>
</evidence>
<comment type="subunit">
    <text evidence="9">The complex comprises the extracytoplasmic solute receptor protein and the two transmembrane proteins.</text>
</comment>
<feature type="transmembrane region" description="Helical" evidence="9">
    <location>
        <begin position="92"/>
        <end position="113"/>
    </location>
</feature>
<comment type="similarity">
    <text evidence="8 9">Belongs to the TRAP transporter small permease family.</text>
</comment>